<protein>
    <submittedName>
        <fullName evidence="1">Polyketide cyclase</fullName>
    </submittedName>
</protein>
<dbReference type="InterPro" id="IPR019587">
    <property type="entry name" value="Polyketide_cyclase/dehydratase"/>
</dbReference>
<dbReference type="SUPFAM" id="SSF55961">
    <property type="entry name" value="Bet v1-like"/>
    <property type="match status" value="1"/>
</dbReference>
<name>A0A3G3K2F8_9BACL</name>
<proteinExistence type="predicted"/>
<evidence type="ECO:0000313" key="1">
    <source>
        <dbReference type="EMBL" id="AYQ73959.1"/>
    </source>
</evidence>
<sequence>MNREDNMRANEYYMPTDWRIKGDIREVYEVCSNFKDYQRWWPEVYLDIQTAGTDKETGNEVYALLTRGKLPYKLRWQSCKTAENVPHSLSLKASGDLAGHGTWKFEQDGEYVNVRFDWYVNADKPLLKWLSPVMKPIFRSNHYWAMGKGLASLERELERRHRDIR</sequence>
<gene>
    <name evidence="1" type="ORF">EAV92_16055</name>
</gene>
<evidence type="ECO:0000313" key="2">
    <source>
        <dbReference type="Proteomes" id="UP000269097"/>
    </source>
</evidence>
<accession>A0A3G3K2F8</accession>
<keyword evidence="2" id="KW-1185">Reference proteome</keyword>
<dbReference type="EMBL" id="CP033433">
    <property type="protein sequence ID" value="AYQ73959.1"/>
    <property type="molecule type" value="Genomic_DNA"/>
</dbReference>
<dbReference type="AlphaFoldDB" id="A0A3G3K2F8"/>
<organism evidence="1 2">
    <name type="scientific">Cohnella candidum</name>
    <dbReference type="NCBI Taxonomy" id="2674991"/>
    <lineage>
        <taxon>Bacteria</taxon>
        <taxon>Bacillati</taxon>
        <taxon>Bacillota</taxon>
        <taxon>Bacilli</taxon>
        <taxon>Bacillales</taxon>
        <taxon>Paenibacillaceae</taxon>
        <taxon>Cohnella</taxon>
    </lineage>
</organism>
<reference evidence="1 2" key="1">
    <citation type="submission" date="2018-10" db="EMBL/GenBank/DDBJ databases">
        <title>Genome Sequence of Cohnella sp.</title>
        <authorList>
            <person name="Srinivasan S."/>
            <person name="Kim M.K."/>
        </authorList>
    </citation>
    <scope>NUCLEOTIDE SEQUENCE [LARGE SCALE GENOMIC DNA]</scope>
    <source>
        <strain evidence="1 2">18JY8-7</strain>
    </source>
</reference>
<dbReference type="Gene3D" id="3.30.530.20">
    <property type="match status" value="1"/>
</dbReference>
<dbReference type="Pfam" id="PF10604">
    <property type="entry name" value="Polyketide_cyc2"/>
    <property type="match status" value="1"/>
</dbReference>
<dbReference type="KEGG" id="coh:EAV92_16055"/>
<dbReference type="Proteomes" id="UP000269097">
    <property type="component" value="Chromosome"/>
</dbReference>
<dbReference type="InterPro" id="IPR023393">
    <property type="entry name" value="START-like_dom_sf"/>
</dbReference>